<dbReference type="EMBL" id="JAJKFT010000010">
    <property type="protein sequence ID" value="MCC9631718.1"/>
    <property type="molecule type" value="Genomic_DNA"/>
</dbReference>
<keyword evidence="1" id="KW-0732">Signal</keyword>
<feature type="chain" id="PRO_5040771971" evidence="1">
    <location>
        <begin position="23"/>
        <end position="257"/>
    </location>
</feature>
<evidence type="ECO:0000256" key="1">
    <source>
        <dbReference type="SAM" id="SignalP"/>
    </source>
</evidence>
<gene>
    <name evidence="3" type="ORF">LOC68_25255</name>
</gene>
<evidence type="ECO:0000259" key="2">
    <source>
        <dbReference type="Pfam" id="PF06439"/>
    </source>
</evidence>
<dbReference type="Proteomes" id="UP001139103">
    <property type="component" value="Unassembled WGS sequence"/>
</dbReference>
<dbReference type="RefSeq" id="WP_230224183.1">
    <property type="nucleotide sequence ID" value="NZ_JAJKFT010000010.1"/>
</dbReference>
<protein>
    <submittedName>
        <fullName evidence="3">DUF1080 domain-containing protein</fullName>
    </submittedName>
</protein>
<feature type="domain" description="3-keto-alpha-glucoside-1,2-lyase/3-keto-2-hydroxy-glucal hydratase" evidence="2">
    <location>
        <begin position="44"/>
        <end position="241"/>
    </location>
</feature>
<keyword evidence="4" id="KW-1185">Reference proteome</keyword>
<dbReference type="Gene3D" id="2.60.120.560">
    <property type="entry name" value="Exo-inulinase, domain 1"/>
    <property type="match status" value="1"/>
</dbReference>
<evidence type="ECO:0000313" key="3">
    <source>
        <dbReference type="EMBL" id="MCC9631718.1"/>
    </source>
</evidence>
<evidence type="ECO:0000313" key="4">
    <source>
        <dbReference type="Proteomes" id="UP001139103"/>
    </source>
</evidence>
<reference evidence="3" key="1">
    <citation type="submission" date="2021-11" db="EMBL/GenBank/DDBJ databases">
        <title>Genome sequence.</title>
        <authorList>
            <person name="Sun Q."/>
        </authorList>
    </citation>
    <scope>NUCLEOTIDE SEQUENCE</scope>
    <source>
        <strain evidence="3">JC732</strain>
    </source>
</reference>
<name>A0A9X1MQW9_9BACT</name>
<dbReference type="GO" id="GO:0016787">
    <property type="term" value="F:hydrolase activity"/>
    <property type="evidence" value="ECO:0007669"/>
    <property type="project" value="InterPro"/>
</dbReference>
<feature type="signal peptide" evidence="1">
    <location>
        <begin position="1"/>
        <end position="22"/>
    </location>
</feature>
<proteinExistence type="predicted"/>
<sequence length="257" mass="28715">MPQRIVLSALLCSLILFCASLAAEEFAPQQDSLPVPPPADAVVLLGKDTNLFLSKNGGEIDWPLEDGVVTSTRSEARSNHIPSRLHFRDADIHVEFMLPETGSGNSGIYIHGNYELQIINSAGKKQLTQEDMGAAYGFAPPLVDAARKPGEWQVYDIRYRAPRRDAEGKITAEGEITAWLNGQKVQDGTKVGEPRSQYHPYRYKSTPYLQEIWEKQLKTSVGPVFLQDHDNPVKFRNVWVRPLDDKSCLVDGPTKKE</sequence>
<accession>A0A9X1MQW9</accession>
<organism evidence="3 4">
    <name type="scientific">Blastopirellula sediminis</name>
    <dbReference type="NCBI Taxonomy" id="2894196"/>
    <lineage>
        <taxon>Bacteria</taxon>
        <taxon>Pseudomonadati</taxon>
        <taxon>Planctomycetota</taxon>
        <taxon>Planctomycetia</taxon>
        <taxon>Pirellulales</taxon>
        <taxon>Pirellulaceae</taxon>
        <taxon>Blastopirellula</taxon>
    </lineage>
</organism>
<comment type="caution">
    <text evidence="3">The sequence shown here is derived from an EMBL/GenBank/DDBJ whole genome shotgun (WGS) entry which is preliminary data.</text>
</comment>
<dbReference type="InterPro" id="IPR010496">
    <property type="entry name" value="AL/BT2_dom"/>
</dbReference>
<dbReference type="AlphaFoldDB" id="A0A9X1MQW9"/>
<dbReference type="Pfam" id="PF06439">
    <property type="entry name" value="3keto-disac_hyd"/>
    <property type="match status" value="1"/>
</dbReference>